<organism evidence="3 4">
    <name type="scientific">Bradyrhizobium yuanmingense</name>
    <dbReference type="NCBI Taxonomy" id="108015"/>
    <lineage>
        <taxon>Bacteria</taxon>
        <taxon>Pseudomonadati</taxon>
        <taxon>Pseudomonadota</taxon>
        <taxon>Alphaproteobacteria</taxon>
        <taxon>Hyphomicrobiales</taxon>
        <taxon>Nitrobacteraceae</taxon>
        <taxon>Bradyrhizobium</taxon>
    </lineage>
</organism>
<evidence type="ECO:0000259" key="2">
    <source>
        <dbReference type="PROSITE" id="PS50931"/>
    </source>
</evidence>
<comment type="caution">
    <text evidence="3">The sequence shown here is derived from an EMBL/GenBank/DDBJ whole genome shotgun (WGS) entry which is preliminary data.</text>
</comment>
<proteinExistence type="inferred from homology"/>
<dbReference type="Pfam" id="PF00126">
    <property type="entry name" value="HTH_1"/>
    <property type="match status" value="1"/>
</dbReference>
<protein>
    <submittedName>
        <fullName evidence="3">LysR family glycine cleavage system transcriptional activator</fullName>
    </submittedName>
</protein>
<dbReference type="EMBL" id="JBGBZN010000002">
    <property type="protein sequence ID" value="MEY9474725.1"/>
    <property type="molecule type" value="Genomic_DNA"/>
</dbReference>
<name>A0ABV4GUI7_9BRAD</name>
<accession>A0ABV4GUI7</accession>
<comment type="similarity">
    <text evidence="1">Belongs to the LysR transcriptional regulatory family.</text>
</comment>
<gene>
    <name evidence="3" type="ORF">ABH992_007124</name>
</gene>
<dbReference type="PANTHER" id="PTHR30537">
    <property type="entry name" value="HTH-TYPE TRANSCRIPTIONAL REGULATOR"/>
    <property type="match status" value="1"/>
</dbReference>
<dbReference type="InterPro" id="IPR058163">
    <property type="entry name" value="LysR-type_TF_proteobact-type"/>
</dbReference>
<dbReference type="Gene3D" id="1.10.10.10">
    <property type="entry name" value="Winged helix-like DNA-binding domain superfamily/Winged helix DNA-binding domain"/>
    <property type="match status" value="1"/>
</dbReference>
<dbReference type="Gene3D" id="3.40.190.10">
    <property type="entry name" value="Periplasmic binding protein-like II"/>
    <property type="match status" value="1"/>
</dbReference>
<dbReference type="InterPro" id="IPR000847">
    <property type="entry name" value="LysR_HTH_N"/>
</dbReference>
<dbReference type="InterPro" id="IPR036390">
    <property type="entry name" value="WH_DNA-bd_sf"/>
</dbReference>
<reference evidence="3 4" key="1">
    <citation type="submission" date="2024-07" db="EMBL/GenBank/DDBJ databases">
        <title>Genomic Encyclopedia of Type Strains, Phase V (KMG-V): Genome sequencing to study the core and pangenomes of soil and plant-associated prokaryotes.</title>
        <authorList>
            <person name="Whitman W."/>
        </authorList>
    </citation>
    <scope>NUCLEOTIDE SEQUENCE [LARGE SCALE GENOMIC DNA]</scope>
    <source>
        <strain evidence="3 4">USDA 222</strain>
    </source>
</reference>
<evidence type="ECO:0000313" key="4">
    <source>
        <dbReference type="Proteomes" id="UP001565474"/>
    </source>
</evidence>
<dbReference type="SUPFAM" id="SSF46785">
    <property type="entry name" value="Winged helix' DNA-binding domain"/>
    <property type="match status" value="1"/>
</dbReference>
<feature type="domain" description="HTH lysR-type" evidence="2">
    <location>
        <begin position="50"/>
        <end position="107"/>
    </location>
</feature>
<evidence type="ECO:0000313" key="3">
    <source>
        <dbReference type="EMBL" id="MEY9474725.1"/>
    </source>
</evidence>
<keyword evidence="4" id="KW-1185">Reference proteome</keyword>
<dbReference type="PANTHER" id="PTHR30537:SF74">
    <property type="entry name" value="HTH-TYPE TRANSCRIPTIONAL REGULATOR TRPI"/>
    <property type="match status" value="1"/>
</dbReference>
<evidence type="ECO:0000256" key="1">
    <source>
        <dbReference type="ARBA" id="ARBA00009437"/>
    </source>
</evidence>
<dbReference type="InterPro" id="IPR036388">
    <property type="entry name" value="WH-like_DNA-bd_sf"/>
</dbReference>
<dbReference type="PRINTS" id="PR00039">
    <property type="entry name" value="HTHLYSR"/>
</dbReference>
<dbReference type="PROSITE" id="PS50931">
    <property type="entry name" value="HTH_LYSR"/>
    <property type="match status" value="1"/>
</dbReference>
<dbReference type="Proteomes" id="UP001565474">
    <property type="component" value="Unassembled WGS sequence"/>
</dbReference>
<sequence length="252" mass="27144">MTFLRICGSSVSGGIRAAQSIIPAVQRKKIYCKAAAHRCQSAVTMTYALPPLNALRAFEAAARHLSFKLAAHELHVSPAAVGQQVKALEARLGVQLFERLHKQLILTEAGQAYLPGISEGFRHIAEATSQLKPSGTVLLHVGVHGSYDLRRLDLAAFRSTHAEIGVRVLQPAGLHELVEGKVDVLIARGVSHHPGYRCERINEGSGPGDWLVAPEGTADCPEIVSFRAWLRALLADKPLANRRPRLVGGVGS</sequence>